<evidence type="ECO:0000313" key="5">
    <source>
        <dbReference type="Proteomes" id="UP001240171"/>
    </source>
</evidence>
<dbReference type="InterPro" id="IPR001034">
    <property type="entry name" value="DeoR_HTH"/>
</dbReference>
<accession>A0ABT9CF32</accession>
<name>A0ABT9CF32_9BACL</name>
<evidence type="ECO:0000313" key="4">
    <source>
        <dbReference type="EMBL" id="MDO7907878.1"/>
    </source>
</evidence>
<proteinExistence type="predicted"/>
<dbReference type="SUPFAM" id="SSF100950">
    <property type="entry name" value="NagB/RpiA/CoA transferase-like"/>
    <property type="match status" value="1"/>
</dbReference>
<dbReference type="InterPro" id="IPR037171">
    <property type="entry name" value="NagB/RpiA_transferase-like"/>
</dbReference>
<dbReference type="GO" id="GO:0003677">
    <property type="term" value="F:DNA binding"/>
    <property type="evidence" value="ECO:0007669"/>
    <property type="project" value="UniProtKB-KW"/>
</dbReference>
<gene>
    <name evidence="4" type="ORF">Q5741_15810</name>
</gene>
<protein>
    <submittedName>
        <fullName evidence="4">DeoR/GlpR family DNA-binding transcription regulator</fullName>
    </submittedName>
</protein>
<evidence type="ECO:0000256" key="2">
    <source>
        <dbReference type="ARBA" id="ARBA00023163"/>
    </source>
</evidence>
<evidence type="ECO:0000259" key="3">
    <source>
        <dbReference type="PROSITE" id="PS51000"/>
    </source>
</evidence>
<dbReference type="PRINTS" id="PR00037">
    <property type="entry name" value="HTHLACR"/>
</dbReference>
<dbReference type="RefSeq" id="WP_305025096.1">
    <property type="nucleotide sequence ID" value="NZ_JAUQTB010000010.1"/>
</dbReference>
<reference evidence="4 5" key="1">
    <citation type="submission" date="2023-07" db="EMBL/GenBank/DDBJ databases">
        <title>Paenibacillus sp. JX-17 nov. isolated from soil.</title>
        <authorList>
            <person name="Wan Y."/>
            <person name="Liu B."/>
        </authorList>
    </citation>
    <scope>NUCLEOTIDE SEQUENCE [LARGE SCALE GENOMIC DNA]</scope>
    <source>
        <strain evidence="4 5">JX-17</strain>
    </source>
</reference>
<keyword evidence="5" id="KW-1185">Reference proteome</keyword>
<dbReference type="PROSITE" id="PS51000">
    <property type="entry name" value="HTH_DEOR_2"/>
    <property type="match status" value="1"/>
</dbReference>
<dbReference type="InterPro" id="IPR014036">
    <property type="entry name" value="DeoR-like_C"/>
</dbReference>
<dbReference type="Pfam" id="PF08220">
    <property type="entry name" value="HTH_DeoR"/>
    <property type="match status" value="1"/>
</dbReference>
<dbReference type="Gene3D" id="3.40.50.1360">
    <property type="match status" value="1"/>
</dbReference>
<comment type="caution">
    <text evidence="4">The sequence shown here is derived from an EMBL/GenBank/DDBJ whole genome shotgun (WGS) entry which is preliminary data.</text>
</comment>
<keyword evidence="1" id="KW-0805">Transcription regulation</keyword>
<dbReference type="PANTHER" id="PTHR30363">
    <property type="entry name" value="HTH-TYPE TRANSCRIPTIONAL REGULATOR SRLR-RELATED"/>
    <property type="match status" value="1"/>
</dbReference>
<dbReference type="PANTHER" id="PTHR30363:SF44">
    <property type="entry name" value="AGA OPERON TRANSCRIPTIONAL REPRESSOR-RELATED"/>
    <property type="match status" value="1"/>
</dbReference>
<organism evidence="4 5">
    <name type="scientific">Paenibacillus lacisoli</name>
    <dbReference type="NCBI Taxonomy" id="3064525"/>
    <lineage>
        <taxon>Bacteria</taxon>
        <taxon>Bacillati</taxon>
        <taxon>Bacillota</taxon>
        <taxon>Bacilli</taxon>
        <taxon>Bacillales</taxon>
        <taxon>Paenibacillaceae</taxon>
        <taxon>Paenibacillus</taxon>
    </lineage>
</organism>
<feature type="domain" description="HTH deoR-type" evidence="3">
    <location>
        <begin position="3"/>
        <end position="58"/>
    </location>
</feature>
<dbReference type="Proteomes" id="UP001240171">
    <property type="component" value="Unassembled WGS sequence"/>
</dbReference>
<dbReference type="EMBL" id="JAUQTB010000010">
    <property type="protein sequence ID" value="MDO7907878.1"/>
    <property type="molecule type" value="Genomic_DNA"/>
</dbReference>
<evidence type="ECO:0000256" key="1">
    <source>
        <dbReference type="ARBA" id="ARBA00023015"/>
    </source>
</evidence>
<dbReference type="InterPro" id="IPR050313">
    <property type="entry name" value="Carb_Metab_HTH_regulators"/>
</dbReference>
<dbReference type="SMART" id="SM00420">
    <property type="entry name" value="HTH_DEOR"/>
    <property type="match status" value="1"/>
</dbReference>
<dbReference type="SMART" id="SM01134">
    <property type="entry name" value="DeoRC"/>
    <property type="match status" value="1"/>
</dbReference>
<keyword evidence="4" id="KW-0238">DNA-binding</keyword>
<dbReference type="Gene3D" id="1.10.10.10">
    <property type="entry name" value="Winged helix-like DNA-binding domain superfamily/Winged helix DNA-binding domain"/>
    <property type="match status" value="1"/>
</dbReference>
<sequence length="255" mass="28338">MNPLKRHEKIMEALIARQEITVQELSELLDVTGKTVREDLDKLEQMGLLVRVHGGAILAQGDQYGILSSQGASGKHNAEKAEIAERALTYIQAGEIIALDGGSTILELARRLPNQELTVITNDLFIISELVRRDQIRLIVPGGARVRNVLTGEESVQYVRQLNIHKAFVSATAVHPEFGLSIYTGELTAYKKALMHAAQQVYGMVDHYKFGHFALRTFARCDELDGMISDSGLDRETAEIYEQAGLRMDYGQTTK</sequence>
<dbReference type="SUPFAM" id="SSF46785">
    <property type="entry name" value="Winged helix' DNA-binding domain"/>
    <property type="match status" value="1"/>
</dbReference>
<dbReference type="Pfam" id="PF00455">
    <property type="entry name" value="DeoRC"/>
    <property type="match status" value="1"/>
</dbReference>
<keyword evidence="2" id="KW-0804">Transcription</keyword>
<dbReference type="InterPro" id="IPR036388">
    <property type="entry name" value="WH-like_DNA-bd_sf"/>
</dbReference>
<dbReference type="InterPro" id="IPR036390">
    <property type="entry name" value="WH_DNA-bd_sf"/>
</dbReference>